<proteinExistence type="predicted"/>
<protein>
    <submittedName>
        <fullName evidence="2">Uncharacterized protein</fullName>
    </submittedName>
</protein>
<accession>A0ABD1RPU5</accession>
<feature type="region of interest" description="Disordered" evidence="1">
    <location>
        <begin position="82"/>
        <end position="109"/>
    </location>
</feature>
<evidence type="ECO:0000256" key="1">
    <source>
        <dbReference type="SAM" id="MobiDB-lite"/>
    </source>
</evidence>
<evidence type="ECO:0000313" key="2">
    <source>
        <dbReference type="EMBL" id="KAL2490437.1"/>
    </source>
</evidence>
<name>A0ABD1RPU5_9LAMI</name>
<sequence length="136" mass="15902">MKFPAAEIWVDTFVIEELYHQFQEKFRTDFAEQSPRSISKDDKLMSGTVKNIQDKFYSKEVGKRVKLTINKLLYRQYEDKIGTEESSRSISKKAASRTRVMNSEKESKNVEDKFRTGFEGGDVGEKKFCRQSYIGF</sequence>
<reference evidence="3" key="1">
    <citation type="submission" date="2024-07" db="EMBL/GenBank/DDBJ databases">
        <title>Two chromosome-level genome assemblies of Korean endemic species Abeliophyllum distichum and Forsythia ovata (Oleaceae).</title>
        <authorList>
            <person name="Jang H."/>
        </authorList>
    </citation>
    <scope>NUCLEOTIDE SEQUENCE [LARGE SCALE GENOMIC DNA]</scope>
</reference>
<comment type="caution">
    <text evidence="2">The sequence shown here is derived from an EMBL/GenBank/DDBJ whole genome shotgun (WGS) entry which is preliminary data.</text>
</comment>
<evidence type="ECO:0000313" key="3">
    <source>
        <dbReference type="Proteomes" id="UP001604336"/>
    </source>
</evidence>
<dbReference type="EMBL" id="JBFOLK010000008">
    <property type="protein sequence ID" value="KAL2490437.1"/>
    <property type="molecule type" value="Genomic_DNA"/>
</dbReference>
<organism evidence="2 3">
    <name type="scientific">Abeliophyllum distichum</name>
    <dbReference type="NCBI Taxonomy" id="126358"/>
    <lineage>
        <taxon>Eukaryota</taxon>
        <taxon>Viridiplantae</taxon>
        <taxon>Streptophyta</taxon>
        <taxon>Embryophyta</taxon>
        <taxon>Tracheophyta</taxon>
        <taxon>Spermatophyta</taxon>
        <taxon>Magnoliopsida</taxon>
        <taxon>eudicotyledons</taxon>
        <taxon>Gunneridae</taxon>
        <taxon>Pentapetalae</taxon>
        <taxon>asterids</taxon>
        <taxon>lamiids</taxon>
        <taxon>Lamiales</taxon>
        <taxon>Oleaceae</taxon>
        <taxon>Forsythieae</taxon>
        <taxon>Abeliophyllum</taxon>
    </lineage>
</organism>
<dbReference type="AlphaFoldDB" id="A0ABD1RPU5"/>
<dbReference type="Proteomes" id="UP001604336">
    <property type="component" value="Unassembled WGS sequence"/>
</dbReference>
<keyword evidence="3" id="KW-1185">Reference proteome</keyword>
<gene>
    <name evidence="2" type="ORF">Adt_26065</name>
</gene>